<accession>A0A4Z1SQN0</accession>
<evidence type="ECO:0000313" key="2">
    <source>
        <dbReference type="Proteomes" id="UP000315496"/>
    </source>
</evidence>
<reference evidence="1 2" key="1">
    <citation type="submission" date="2019-05" db="EMBL/GenBank/DDBJ databases">
        <title>The compact genome of Giardia muris reveals important steps in the evolution of intestinal protozoan parasites.</title>
        <authorList>
            <person name="Xu F."/>
            <person name="Jimenez-Gonzalez A."/>
            <person name="Einarsson E."/>
            <person name="Astvaldsson A."/>
            <person name="Peirasmaki D."/>
            <person name="Eckmann L."/>
            <person name="Andersson J.O."/>
            <person name="Svard S.G."/>
            <person name="Jerlstrom-Hultqvist J."/>
        </authorList>
    </citation>
    <scope>NUCLEOTIDE SEQUENCE [LARGE SCALE GENOMIC DNA]</scope>
    <source>
        <strain evidence="1 2">Roberts-Thomson</strain>
    </source>
</reference>
<dbReference type="EMBL" id="VDLU01000004">
    <property type="protein sequence ID" value="TNJ27235.1"/>
    <property type="molecule type" value="Genomic_DNA"/>
</dbReference>
<organism evidence="1 2">
    <name type="scientific">Giardia muris</name>
    <dbReference type="NCBI Taxonomy" id="5742"/>
    <lineage>
        <taxon>Eukaryota</taxon>
        <taxon>Metamonada</taxon>
        <taxon>Diplomonadida</taxon>
        <taxon>Hexamitidae</taxon>
        <taxon>Giardiinae</taxon>
        <taxon>Giardia</taxon>
    </lineage>
</organism>
<dbReference type="Proteomes" id="UP000315496">
    <property type="component" value="Chromosome 4"/>
</dbReference>
<dbReference type="InterPro" id="IPR043129">
    <property type="entry name" value="ATPase_NBD"/>
</dbReference>
<gene>
    <name evidence="1" type="ORF">GMRT_12408</name>
</gene>
<dbReference type="Gene3D" id="3.30.420.40">
    <property type="match status" value="2"/>
</dbReference>
<dbReference type="Gene3D" id="3.90.640.10">
    <property type="entry name" value="Actin, Chain A, domain 4"/>
    <property type="match status" value="1"/>
</dbReference>
<name>A0A4Z1SQN0_GIAMU</name>
<dbReference type="AlphaFoldDB" id="A0A4Z1SQN0"/>
<dbReference type="VEuPathDB" id="GiardiaDB:GMRT_12408"/>
<evidence type="ECO:0000313" key="1">
    <source>
        <dbReference type="EMBL" id="TNJ27235.1"/>
    </source>
</evidence>
<protein>
    <submittedName>
        <fullName evidence="1">Actin related protein</fullName>
    </submittedName>
</protein>
<sequence length="340" mass="35876">MALFQLVQANAFVVDLGAHRLKLGLAHDVGPTTFLPFQPVYLAEPERLAQRLYDAYRTTYAALVSEPQPVFLAVAQDARPSFLFRLADCLLSVFPGVVFHSALSCALYASGRLTCVLLDAGQRALRVVTALDGVLLDVVRESRFCGAAFECELLRLLRGGAGGTFEGALGDASELVPGTPLAELLDGVKRDFLAASLDPGRDAAISKTTELYTASFRLPCGTELVLNGEKHGLFEELYGRSELLGTVTTALETKALTSGCSGGGVPLVLSGGLSGLANFGRRLSRDLRGARAAVVGSQDAANAVWQGAAAFVGVGILQDAMITRRALDEEGAHLLARVVV</sequence>
<keyword evidence="2" id="KW-1185">Reference proteome</keyword>
<dbReference type="OrthoDB" id="5132116at2759"/>
<comment type="caution">
    <text evidence="1">The sequence shown here is derived from an EMBL/GenBank/DDBJ whole genome shotgun (WGS) entry which is preliminary data.</text>
</comment>
<dbReference type="SUPFAM" id="SSF53067">
    <property type="entry name" value="Actin-like ATPase domain"/>
    <property type="match status" value="1"/>
</dbReference>
<proteinExistence type="predicted"/>